<dbReference type="InterPro" id="IPR023187">
    <property type="entry name" value="Tscrpt_reg_MarR-type_CS"/>
</dbReference>
<keyword evidence="2 5" id="KW-0238">DNA-binding</keyword>
<sequence length="147" mass="16853">MAEYIPLGRRFAIIDRAFKQHLNKKADQLGLTAVQLRVLGELSRMEAFGVSEVNQRDLEQAEQVTHPTMTEMIKRLEKKGFVTCTTSTIDRRYKKISCTERSRNLYLELAQADEAITETICAGLSAEEKAELIRFTDRMLDNIGYHL</sequence>
<dbReference type="InterPro" id="IPR036390">
    <property type="entry name" value="WH_DNA-bd_sf"/>
</dbReference>
<dbReference type="InterPro" id="IPR000835">
    <property type="entry name" value="HTH_MarR-typ"/>
</dbReference>
<dbReference type="PANTHER" id="PTHR42756">
    <property type="entry name" value="TRANSCRIPTIONAL REGULATOR, MARR"/>
    <property type="match status" value="1"/>
</dbReference>
<dbReference type="RefSeq" id="WP_058964270.1">
    <property type="nucleotide sequence ID" value="NZ_CABKVM010000017.1"/>
</dbReference>
<evidence type="ECO:0000313" key="6">
    <source>
        <dbReference type="Proteomes" id="UP000295184"/>
    </source>
</evidence>
<dbReference type="STRING" id="1650663.GCA_001486665_01860"/>
<dbReference type="PROSITE" id="PS50995">
    <property type="entry name" value="HTH_MARR_2"/>
    <property type="match status" value="1"/>
</dbReference>
<dbReference type="PRINTS" id="PR00598">
    <property type="entry name" value="HTHMARR"/>
</dbReference>
<dbReference type="EMBL" id="SLUM01000012">
    <property type="protein sequence ID" value="TCL56702.1"/>
    <property type="molecule type" value="Genomic_DNA"/>
</dbReference>
<reference evidence="5 6" key="1">
    <citation type="submission" date="2019-03" db="EMBL/GenBank/DDBJ databases">
        <title>Genomic Encyclopedia of Type Strains, Phase IV (KMG-IV): sequencing the most valuable type-strain genomes for metagenomic binning, comparative biology and taxonomic classification.</title>
        <authorList>
            <person name="Goeker M."/>
        </authorList>
    </citation>
    <scope>NUCLEOTIDE SEQUENCE [LARGE SCALE GENOMIC DNA]</scope>
    <source>
        <strain evidence="5 6">DSM 100451</strain>
    </source>
</reference>
<dbReference type="PROSITE" id="PS01117">
    <property type="entry name" value="HTH_MARR_1"/>
    <property type="match status" value="1"/>
</dbReference>
<dbReference type="InterPro" id="IPR036388">
    <property type="entry name" value="WH-like_DNA-bd_sf"/>
</dbReference>
<evidence type="ECO:0000259" key="4">
    <source>
        <dbReference type="PROSITE" id="PS50995"/>
    </source>
</evidence>
<organism evidence="5 6">
    <name type="scientific">Allofournierella massiliensis</name>
    <dbReference type="NCBI Taxonomy" id="1650663"/>
    <lineage>
        <taxon>Bacteria</taxon>
        <taxon>Bacillati</taxon>
        <taxon>Bacillota</taxon>
        <taxon>Clostridia</taxon>
        <taxon>Eubacteriales</taxon>
        <taxon>Oscillospiraceae</taxon>
        <taxon>Allofournierella</taxon>
    </lineage>
</organism>
<gene>
    <name evidence="5" type="ORF">EDD77_11215</name>
</gene>
<feature type="domain" description="HTH marR-type" evidence="4">
    <location>
        <begin position="4"/>
        <end position="141"/>
    </location>
</feature>
<dbReference type="GO" id="GO:0003700">
    <property type="term" value="F:DNA-binding transcription factor activity"/>
    <property type="evidence" value="ECO:0007669"/>
    <property type="project" value="InterPro"/>
</dbReference>
<dbReference type="SUPFAM" id="SSF46785">
    <property type="entry name" value="Winged helix' DNA-binding domain"/>
    <property type="match status" value="1"/>
</dbReference>
<evidence type="ECO:0000256" key="1">
    <source>
        <dbReference type="ARBA" id="ARBA00023015"/>
    </source>
</evidence>
<proteinExistence type="predicted"/>
<dbReference type="Proteomes" id="UP000295184">
    <property type="component" value="Unassembled WGS sequence"/>
</dbReference>
<dbReference type="PANTHER" id="PTHR42756:SF1">
    <property type="entry name" value="TRANSCRIPTIONAL REPRESSOR OF EMRAB OPERON"/>
    <property type="match status" value="1"/>
</dbReference>
<dbReference type="Pfam" id="PF01047">
    <property type="entry name" value="MarR"/>
    <property type="match status" value="1"/>
</dbReference>
<dbReference type="Gene3D" id="1.10.10.10">
    <property type="entry name" value="Winged helix-like DNA-binding domain superfamily/Winged helix DNA-binding domain"/>
    <property type="match status" value="1"/>
</dbReference>
<comment type="caution">
    <text evidence="5">The sequence shown here is derived from an EMBL/GenBank/DDBJ whole genome shotgun (WGS) entry which is preliminary data.</text>
</comment>
<evidence type="ECO:0000256" key="2">
    <source>
        <dbReference type="ARBA" id="ARBA00023125"/>
    </source>
</evidence>
<keyword evidence="1" id="KW-0805">Transcription regulation</keyword>
<dbReference type="OrthoDB" id="2297442at2"/>
<name>A0A4V2QBJ6_9FIRM</name>
<accession>A0A4V2QBJ6</accession>
<dbReference type="AlphaFoldDB" id="A0A4V2QBJ6"/>
<evidence type="ECO:0000313" key="5">
    <source>
        <dbReference type="EMBL" id="TCL56702.1"/>
    </source>
</evidence>
<dbReference type="SMART" id="SM00347">
    <property type="entry name" value="HTH_MARR"/>
    <property type="match status" value="1"/>
</dbReference>
<keyword evidence="3" id="KW-0804">Transcription</keyword>
<evidence type="ECO:0000256" key="3">
    <source>
        <dbReference type="ARBA" id="ARBA00023163"/>
    </source>
</evidence>
<dbReference type="GO" id="GO:0003677">
    <property type="term" value="F:DNA binding"/>
    <property type="evidence" value="ECO:0007669"/>
    <property type="project" value="UniProtKB-KW"/>
</dbReference>
<protein>
    <submittedName>
        <fullName evidence="5">DNA-binding MarR family transcriptional regulator</fullName>
    </submittedName>
</protein>